<dbReference type="EMBL" id="JACEIK010003567">
    <property type="protein sequence ID" value="MCD9642252.1"/>
    <property type="molecule type" value="Genomic_DNA"/>
</dbReference>
<dbReference type="InterPro" id="IPR000858">
    <property type="entry name" value="S_locus_glycoprot_dom"/>
</dbReference>
<evidence type="ECO:0000256" key="2">
    <source>
        <dbReference type="ARBA" id="ARBA00022729"/>
    </source>
</evidence>
<dbReference type="InterPro" id="IPR036426">
    <property type="entry name" value="Bulb-type_lectin_dom_sf"/>
</dbReference>
<keyword evidence="6" id="KW-1133">Transmembrane helix</keyword>
<evidence type="ECO:0000256" key="3">
    <source>
        <dbReference type="ARBA" id="ARBA00022990"/>
    </source>
</evidence>
<dbReference type="Pfam" id="PF00125">
    <property type="entry name" value="Histone"/>
    <property type="match status" value="1"/>
</dbReference>
<dbReference type="InterPro" id="IPR001480">
    <property type="entry name" value="Bulb-type_lectin_dom"/>
</dbReference>
<dbReference type="Proteomes" id="UP000823775">
    <property type="component" value="Unassembled WGS sequence"/>
</dbReference>
<evidence type="ECO:0000313" key="9">
    <source>
        <dbReference type="EMBL" id="MCD9642252.1"/>
    </source>
</evidence>
<protein>
    <recommendedName>
        <fullName evidence="8">Bulb-type lectin domain-containing protein</fullName>
    </recommendedName>
</protein>
<keyword evidence="2 7" id="KW-0732">Signal</keyword>
<dbReference type="InterPro" id="IPR000164">
    <property type="entry name" value="Histone_H3/CENP-A"/>
</dbReference>
<sequence length="608" mass="68370">MENHFLHLLVLFLTAPFVAFAQASNSSSNGNITLGSSLVASVNSPAWRSPSGDFALGFHQIEGQKLYLLGIWFDKIPNKRLVWYANGDELAPEGSKLELKTDGQVVLENPDGQVLWRPPSLVDTGVSYASLLDTGNFILASSESSLLWQSFDHPCDTILPTQTIDTTKSLSSRTSQNNFSRGHFELRLIPDGNLVLNTFALPTGNAYEAYFWSNTVDTNYPNVTENRLIFNESGYLYIIKTNGMIVNITSGSIVPARDYYYRAILEYDGVFTQYAHPKAPRNGKWEESWFRVWSAPDDICSAIQGQFGLGTCGFNSYCMLDSNGRPNCKCLPGFNFSDPSNEFKGCERDPIQRCNLDDTNPEDLYDMYPLDKIFWPNSSNYELLQNFNQDECQNSCLYDCNCVVATERLGTCYKKKMPVSNGRREDVNGKAFVKVLKSSKPSGDFPYSPSERGNGKKDKSALLILGSVLLSTSAFFNFAFLASLIALYVYRRRLKCVGSSSILDANLRNFTFQELKFVLYTFKWLRTKQTARKSTGGKAPRKKLATKAARISALATGGVKKPHHFRPGTVALREIRKYQKSIELLIRKLPFQRLVKEIAQDFKTDLRV</sequence>
<dbReference type="CDD" id="cd00028">
    <property type="entry name" value="B_lectin"/>
    <property type="match status" value="1"/>
</dbReference>
<dbReference type="PANTHER" id="PTHR47976">
    <property type="entry name" value="G-TYPE LECTIN S-RECEPTOR-LIKE SERINE/THREONINE-PROTEIN KINASE SD2-5"/>
    <property type="match status" value="1"/>
</dbReference>
<evidence type="ECO:0000256" key="6">
    <source>
        <dbReference type="SAM" id="Phobius"/>
    </source>
</evidence>
<dbReference type="InterPro" id="IPR003609">
    <property type="entry name" value="Pan_app"/>
</dbReference>
<dbReference type="Pfam" id="PF01453">
    <property type="entry name" value="B_lectin"/>
    <property type="match status" value="1"/>
</dbReference>
<name>A0ABS8V773_DATST</name>
<dbReference type="Pfam" id="PF08276">
    <property type="entry name" value="PAN_2"/>
    <property type="match status" value="1"/>
</dbReference>
<evidence type="ECO:0000256" key="1">
    <source>
        <dbReference type="ARBA" id="ARBA00010343"/>
    </source>
</evidence>
<dbReference type="InterPro" id="IPR007125">
    <property type="entry name" value="H2A/H2B/H3"/>
</dbReference>
<keyword evidence="10" id="KW-1185">Reference proteome</keyword>
<dbReference type="Gene3D" id="2.90.10.10">
    <property type="entry name" value="Bulb-type lectin domain"/>
    <property type="match status" value="2"/>
</dbReference>
<evidence type="ECO:0000259" key="8">
    <source>
        <dbReference type="PROSITE" id="PS50927"/>
    </source>
</evidence>
<keyword evidence="5" id="KW-0325">Glycoprotein</keyword>
<keyword evidence="4" id="KW-1015">Disulfide bond</keyword>
<organism evidence="9 10">
    <name type="scientific">Datura stramonium</name>
    <name type="common">Jimsonweed</name>
    <name type="synonym">Common thornapple</name>
    <dbReference type="NCBI Taxonomy" id="4076"/>
    <lineage>
        <taxon>Eukaryota</taxon>
        <taxon>Viridiplantae</taxon>
        <taxon>Streptophyta</taxon>
        <taxon>Embryophyta</taxon>
        <taxon>Tracheophyta</taxon>
        <taxon>Spermatophyta</taxon>
        <taxon>Magnoliopsida</taxon>
        <taxon>eudicotyledons</taxon>
        <taxon>Gunneridae</taxon>
        <taxon>Pentapetalae</taxon>
        <taxon>asterids</taxon>
        <taxon>lamiids</taxon>
        <taxon>Solanales</taxon>
        <taxon>Solanaceae</taxon>
        <taxon>Solanoideae</taxon>
        <taxon>Datureae</taxon>
        <taxon>Datura</taxon>
    </lineage>
</organism>
<keyword evidence="6" id="KW-0812">Transmembrane</keyword>
<comment type="caution">
    <text evidence="9">The sequence shown here is derived from an EMBL/GenBank/DDBJ whole genome shotgun (WGS) entry which is preliminary data.</text>
</comment>
<evidence type="ECO:0000256" key="4">
    <source>
        <dbReference type="ARBA" id="ARBA00023157"/>
    </source>
</evidence>
<dbReference type="InterPro" id="IPR051343">
    <property type="entry name" value="G-type_lectin_kinases/EP1-like"/>
</dbReference>
<dbReference type="SMART" id="SM00428">
    <property type="entry name" value="H3"/>
    <property type="match status" value="1"/>
</dbReference>
<feature type="domain" description="Bulb-type lectin" evidence="8">
    <location>
        <begin position="23"/>
        <end position="152"/>
    </location>
</feature>
<evidence type="ECO:0000313" key="10">
    <source>
        <dbReference type="Proteomes" id="UP000823775"/>
    </source>
</evidence>
<keyword evidence="3" id="KW-0007">Acetylation</keyword>
<dbReference type="SUPFAM" id="SSF51110">
    <property type="entry name" value="alpha-D-mannose-specific plant lectins"/>
    <property type="match status" value="1"/>
</dbReference>
<keyword evidence="6" id="KW-0472">Membrane</keyword>
<reference evidence="9 10" key="1">
    <citation type="journal article" date="2021" name="BMC Genomics">
        <title>Datura genome reveals duplications of psychoactive alkaloid biosynthetic genes and high mutation rate following tissue culture.</title>
        <authorList>
            <person name="Rajewski A."/>
            <person name="Carter-House D."/>
            <person name="Stajich J."/>
            <person name="Litt A."/>
        </authorList>
    </citation>
    <scope>NUCLEOTIDE SEQUENCE [LARGE SCALE GENOMIC DNA]</scope>
    <source>
        <strain evidence="9">AR-01</strain>
    </source>
</reference>
<feature type="chain" id="PRO_5046112438" description="Bulb-type lectin domain-containing protein" evidence="7">
    <location>
        <begin position="22"/>
        <end position="608"/>
    </location>
</feature>
<dbReference type="Pfam" id="PF00954">
    <property type="entry name" value="S_locus_glycop"/>
    <property type="match status" value="1"/>
</dbReference>
<dbReference type="PRINTS" id="PR00622">
    <property type="entry name" value="HISTONEH3"/>
</dbReference>
<accession>A0ABS8V773</accession>
<feature type="signal peptide" evidence="7">
    <location>
        <begin position="1"/>
        <end position="21"/>
    </location>
</feature>
<dbReference type="PROSITE" id="PS50927">
    <property type="entry name" value="BULB_LECTIN"/>
    <property type="match status" value="1"/>
</dbReference>
<evidence type="ECO:0000256" key="5">
    <source>
        <dbReference type="ARBA" id="ARBA00023180"/>
    </source>
</evidence>
<dbReference type="SMART" id="SM00108">
    <property type="entry name" value="B_lectin"/>
    <property type="match status" value="1"/>
</dbReference>
<dbReference type="SUPFAM" id="SSF47113">
    <property type="entry name" value="Histone-fold"/>
    <property type="match status" value="1"/>
</dbReference>
<gene>
    <name evidence="9" type="ORF">HAX54_028943</name>
</gene>
<feature type="transmembrane region" description="Helical" evidence="6">
    <location>
        <begin position="462"/>
        <end position="490"/>
    </location>
</feature>
<dbReference type="PROSITE" id="PS00959">
    <property type="entry name" value="HISTONE_H3_2"/>
    <property type="match status" value="1"/>
</dbReference>
<proteinExistence type="inferred from homology"/>
<dbReference type="PANTHER" id="PTHR47976:SF116">
    <property type="entry name" value="RECEPTOR-LIKE SERINE_THREONINE-PROTEIN KINASE"/>
    <property type="match status" value="1"/>
</dbReference>
<dbReference type="InterPro" id="IPR009072">
    <property type="entry name" value="Histone-fold"/>
</dbReference>
<comment type="similarity">
    <text evidence="1">Belongs to the histone H3 family.</text>
</comment>
<evidence type="ECO:0000256" key="7">
    <source>
        <dbReference type="SAM" id="SignalP"/>
    </source>
</evidence>
<dbReference type="Gene3D" id="1.10.20.10">
    <property type="entry name" value="Histone, subunit A"/>
    <property type="match status" value="1"/>
</dbReference>